<dbReference type="Proteomes" id="UP000664534">
    <property type="component" value="Unassembled WGS sequence"/>
</dbReference>
<dbReference type="GO" id="GO:0031213">
    <property type="term" value="C:RSF complex"/>
    <property type="evidence" value="ECO:0007669"/>
    <property type="project" value="InterPro"/>
</dbReference>
<protein>
    <recommendedName>
        <fullName evidence="6">PHD-type domain-containing protein</fullName>
    </recommendedName>
</protein>
<accession>A0A8H3EPV0</accession>
<organism evidence="7 8">
    <name type="scientific">Imshaugia aleurites</name>
    <dbReference type="NCBI Taxonomy" id="172621"/>
    <lineage>
        <taxon>Eukaryota</taxon>
        <taxon>Fungi</taxon>
        <taxon>Dikarya</taxon>
        <taxon>Ascomycota</taxon>
        <taxon>Pezizomycotina</taxon>
        <taxon>Lecanoromycetes</taxon>
        <taxon>OSLEUM clade</taxon>
        <taxon>Lecanoromycetidae</taxon>
        <taxon>Lecanorales</taxon>
        <taxon>Lecanorineae</taxon>
        <taxon>Parmeliaceae</taxon>
        <taxon>Imshaugia</taxon>
    </lineage>
</organism>
<dbReference type="AlphaFoldDB" id="A0A8H3EPV0"/>
<evidence type="ECO:0000256" key="5">
    <source>
        <dbReference type="SAM" id="MobiDB-lite"/>
    </source>
</evidence>
<feature type="compositionally biased region" description="Pro residues" evidence="5">
    <location>
        <begin position="586"/>
        <end position="599"/>
    </location>
</feature>
<evidence type="ECO:0000259" key="6">
    <source>
        <dbReference type="PROSITE" id="PS50016"/>
    </source>
</evidence>
<dbReference type="PROSITE" id="PS01359">
    <property type="entry name" value="ZF_PHD_1"/>
    <property type="match status" value="1"/>
</dbReference>
<proteinExistence type="predicted"/>
<dbReference type="SMART" id="SM00249">
    <property type="entry name" value="PHD"/>
    <property type="match status" value="1"/>
</dbReference>
<dbReference type="EMBL" id="CAJPDT010000006">
    <property type="protein sequence ID" value="CAF9909927.1"/>
    <property type="molecule type" value="Genomic_DNA"/>
</dbReference>
<feature type="region of interest" description="Disordered" evidence="5">
    <location>
        <begin position="160"/>
        <end position="227"/>
    </location>
</feature>
<dbReference type="GO" id="GO:0008270">
    <property type="term" value="F:zinc ion binding"/>
    <property type="evidence" value="ECO:0007669"/>
    <property type="project" value="UniProtKB-KW"/>
</dbReference>
<feature type="domain" description="PHD-type" evidence="6">
    <location>
        <begin position="413"/>
        <end position="469"/>
    </location>
</feature>
<feature type="compositionally biased region" description="Polar residues" evidence="5">
    <location>
        <begin position="743"/>
        <end position="783"/>
    </location>
</feature>
<dbReference type="Gene3D" id="3.30.40.10">
    <property type="entry name" value="Zinc/RING finger domain, C3HC4 (zinc finger)"/>
    <property type="match status" value="1"/>
</dbReference>
<feature type="compositionally biased region" description="Polar residues" evidence="5">
    <location>
        <begin position="486"/>
        <end position="496"/>
    </location>
</feature>
<keyword evidence="1" id="KW-0479">Metal-binding</keyword>
<feature type="region of interest" description="Disordered" evidence="5">
    <location>
        <begin position="296"/>
        <end position="351"/>
    </location>
</feature>
<dbReference type="Pfam" id="PF00628">
    <property type="entry name" value="PHD"/>
    <property type="match status" value="1"/>
</dbReference>
<dbReference type="PANTHER" id="PTHR14296:SF3">
    <property type="entry name" value="DIKAR, ISOFORM F"/>
    <property type="match status" value="1"/>
</dbReference>
<dbReference type="InterPro" id="IPR011011">
    <property type="entry name" value="Znf_FYVE_PHD"/>
</dbReference>
<sequence length="827" mass="93075">MLDKLRNTWELANLMQYIYIFGKAVKIDDDLTIEDLETECLKPEPSQVLSDIGLALLKYVSSHRGLTPEIFDEYTRRQYVAKAPNRNPFGIDEEPQKFAEFDVFLKLKVLVQLSQWTLINADRMRDRMPEVKDNEQTQWRIEEVGYDKHERYYFVLDDNRLYRRTDPPPPPPPVPKAKAKSKKGKAAARASKRRKMMEHEESANDADNDTPAEDGDAGSNEQDDGFGGRKWECIAITLGQYQEFLDSIQKSRDPDEKDLYRRIKEEVWPVIEKAEESQIRKKQKQEREMMNMQKLATAKRSSRLEAKMERERQEQEVAEAERKRKADLTAAKQNQEKQKRMEEDRETRMMTREQRLKEREYKRILQEEELANLSEENKKVEAGEAKKSERHLKTEIEKRKKELAALAEDDEWVFDCSKCGVHGTNLDDGSHSVACEKCNVWQHSVCLGISQTDAEKDDFHFICQDCKRREEDAKKPKIPSLKFHVGSSSSPPQQKPNLDVASAKEGKKRKPSEEESQLPPSKSFKPMDSNNHHPRAPQSEPQNGQNGMHAAVMNGPTLSPQGQLPRQSIYPGNQEESFFTRRAYPDAPPPGLRSPPGPPAYANGYKNHVAPQNGYVPQLPPQAFQSPYANGAYPGSHQPHSVGWSARYTPPQQTQHVQAYGPPPPSQNPFSNSFDRQRPPSSNSTHSVPSPVKNGPSLSPLQHSPPSYKPSHHQSPPYQTPRMNGASQNQPLPTIGPPALSPVKQQSPPTATKTMHPLSSSPIAHQPPLQNNAPSSPGLSPTKHSPPRAAPGHGVAGTPAAIPPIAQLSPSPMQQSLNAALKSASPE</sequence>
<dbReference type="InterPro" id="IPR013083">
    <property type="entry name" value="Znf_RING/FYVE/PHD"/>
</dbReference>
<feature type="compositionally biased region" description="Polar residues" evidence="5">
    <location>
        <begin position="556"/>
        <end position="577"/>
    </location>
</feature>
<feature type="compositionally biased region" description="Basic residues" evidence="5">
    <location>
        <begin position="177"/>
        <end position="196"/>
    </location>
</feature>
<comment type="caution">
    <text evidence="7">The sequence shown here is derived from an EMBL/GenBank/DDBJ whole genome shotgun (WGS) entry which is preliminary data.</text>
</comment>
<feature type="compositionally biased region" description="Polar residues" evidence="5">
    <location>
        <begin position="713"/>
        <end position="732"/>
    </location>
</feature>
<dbReference type="InterPro" id="IPR019787">
    <property type="entry name" value="Znf_PHD-finger"/>
</dbReference>
<feature type="compositionally biased region" description="Polar residues" evidence="5">
    <location>
        <begin position="679"/>
        <end position="688"/>
    </location>
</feature>
<dbReference type="OrthoDB" id="303107at2759"/>
<feature type="compositionally biased region" description="Polar residues" evidence="5">
    <location>
        <begin position="808"/>
        <end position="818"/>
    </location>
</feature>
<keyword evidence="2 4" id="KW-0863">Zinc-finger</keyword>
<reference evidence="7" key="1">
    <citation type="submission" date="2021-03" db="EMBL/GenBank/DDBJ databases">
        <authorList>
            <person name="Tagirdzhanova G."/>
        </authorList>
    </citation>
    <scope>NUCLEOTIDE SEQUENCE</scope>
</reference>
<dbReference type="PANTHER" id="PTHR14296">
    <property type="entry name" value="REMODELING AND SPACING FACTOR 1"/>
    <property type="match status" value="1"/>
</dbReference>
<gene>
    <name evidence="7" type="ORF">IMSHALPRED_008508</name>
</gene>
<dbReference type="InterPro" id="IPR001965">
    <property type="entry name" value="Znf_PHD"/>
</dbReference>
<evidence type="ECO:0000313" key="7">
    <source>
        <dbReference type="EMBL" id="CAF9909927.1"/>
    </source>
</evidence>
<dbReference type="GO" id="GO:0006355">
    <property type="term" value="P:regulation of DNA-templated transcription"/>
    <property type="evidence" value="ECO:0007669"/>
    <property type="project" value="InterPro"/>
</dbReference>
<feature type="compositionally biased region" description="Basic and acidic residues" evidence="5">
    <location>
        <begin position="302"/>
        <end position="327"/>
    </location>
</feature>
<dbReference type="InterPro" id="IPR019786">
    <property type="entry name" value="Zinc_finger_PHD-type_CS"/>
</dbReference>
<evidence type="ECO:0000256" key="1">
    <source>
        <dbReference type="ARBA" id="ARBA00022723"/>
    </source>
</evidence>
<feature type="region of interest" description="Disordered" evidence="5">
    <location>
        <begin position="473"/>
        <end position="827"/>
    </location>
</feature>
<keyword evidence="8" id="KW-1185">Reference proteome</keyword>
<evidence type="ECO:0000256" key="3">
    <source>
        <dbReference type="ARBA" id="ARBA00022833"/>
    </source>
</evidence>
<feature type="compositionally biased region" description="Acidic residues" evidence="5">
    <location>
        <begin position="203"/>
        <end position="224"/>
    </location>
</feature>
<name>A0A8H3EPV0_9LECA</name>
<dbReference type="SUPFAM" id="SSF57903">
    <property type="entry name" value="FYVE/PHD zinc finger"/>
    <property type="match status" value="1"/>
</dbReference>
<dbReference type="InterPro" id="IPR028938">
    <property type="entry name" value="Rsf1-like"/>
</dbReference>
<dbReference type="PROSITE" id="PS50016">
    <property type="entry name" value="ZF_PHD_2"/>
    <property type="match status" value="1"/>
</dbReference>
<evidence type="ECO:0000256" key="4">
    <source>
        <dbReference type="PROSITE-ProRule" id="PRU00146"/>
    </source>
</evidence>
<feature type="compositionally biased region" description="Low complexity" evidence="5">
    <location>
        <begin position="696"/>
        <end position="706"/>
    </location>
</feature>
<evidence type="ECO:0000313" key="8">
    <source>
        <dbReference type="Proteomes" id="UP000664534"/>
    </source>
</evidence>
<feature type="compositionally biased region" description="Basic and acidic residues" evidence="5">
    <location>
        <begin position="334"/>
        <end position="351"/>
    </location>
</feature>
<evidence type="ECO:0000256" key="2">
    <source>
        <dbReference type="ARBA" id="ARBA00022771"/>
    </source>
</evidence>
<keyword evidence="3" id="KW-0862">Zinc</keyword>